<evidence type="ECO:0000256" key="2">
    <source>
        <dbReference type="ARBA" id="ARBA00023125"/>
    </source>
</evidence>
<dbReference type="Gene3D" id="1.10.10.10">
    <property type="entry name" value="Winged helix-like DNA-binding domain superfamily/Winged helix DNA-binding domain"/>
    <property type="match status" value="1"/>
</dbReference>
<dbReference type="SUPFAM" id="SSF46894">
    <property type="entry name" value="C-terminal effector domain of the bipartite response regulators"/>
    <property type="match status" value="1"/>
</dbReference>
<dbReference type="PANTHER" id="PTHR44688">
    <property type="entry name" value="DNA-BINDING TRANSCRIPTIONAL ACTIVATOR DEVR_DOSR"/>
    <property type="match status" value="1"/>
</dbReference>
<sequence>MLNKLKGLIEARSLQDLREAAVSAFGEMGVPRLLCLSPVGHDRSVGRGLTNAGFPEEWETAYRDTRHMDDPLPDISVRIGTAFRWHDLPNDVVLNERETRYLSDLSKWGMAKGICVATYGSAARVGFIAASSESGEDDLDEVDLSLFQIGAETAYLRYCQLMSAELQYEMNLSSRELDVLHWMAQGRSNAGIADMLDLSQETVGTYVKRIFAKLDVFDRTSAVMKGVMRGLVIASDPNVEAAAQQRRARPKRA</sequence>
<dbReference type="InterPro" id="IPR000792">
    <property type="entry name" value="Tscrpt_reg_LuxR_C"/>
</dbReference>
<gene>
    <name evidence="5" type="ORF">MGWOODY_Hyp927</name>
</gene>
<keyword evidence="3" id="KW-0804">Transcription</keyword>
<keyword evidence="2" id="KW-0238">DNA-binding</keyword>
<dbReference type="InterPro" id="IPR036693">
    <property type="entry name" value="TF_LuxR_autoind-bd_dom_sf"/>
</dbReference>
<protein>
    <submittedName>
        <fullName evidence="5">Two-component transcriptional regulator, LuxR family</fullName>
    </submittedName>
</protein>
<organism evidence="5">
    <name type="scientific">hydrothermal vent metagenome</name>
    <dbReference type="NCBI Taxonomy" id="652676"/>
    <lineage>
        <taxon>unclassified sequences</taxon>
        <taxon>metagenomes</taxon>
        <taxon>ecological metagenomes</taxon>
    </lineage>
</organism>
<evidence type="ECO:0000313" key="5">
    <source>
        <dbReference type="EMBL" id="CUS55605.1"/>
    </source>
</evidence>
<dbReference type="InterPro" id="IPR036388">
    <property type="entry name" value="WH-like_DNA-bd_sf"/>
</dbReference>
<evidence type="ECO:0000256" key="3">
    <source>
        <dbReference type="ARBA" id="ARBA00023163"/>
    </source>
</evidence>
<evidence type="ECO:0000256" key="1">
    <source>
        <dbReference type="ARBA" id="ARBA00023015"/>
    </source>
</evidence>
<keyword evidence="1" id="KW-0805">Transcription regulation</keyword>
<dbReference type="Pfam" id="PF03472">
    <property type="entry name" value="Autoind_bind"/>
    <property type="match status" value="1"/>
</dbReference>
<dbReference type="Gene3D" id="3.30.450.80">
    <property type="entry name" value="Transcription factor LuxR-like, autoinducer-binding domain"/>
    <property type="match status" value="1"/>
</dbReference>
<evidence type="ECO:0000259" key="4">
    <source>
        <dbReference type="PROSITE" id="PS50043"/>
    </source>
</evidence>
<feature type="domain" description="HTH luxR-type" evidence="4">
    <location>
        <begin position="165"/>
        <end position="230"/>
    </location>
</feature>
<reference evidence="5" key="1">
    <citation type="submission" date="2015-10" db="EMBL/GenBank/DDBJ databases">
        <authorList>
            <person name="Gilbert D.G."/>
        </authorList>
    </citation>
    <scope>NUCLEOTIDE SEQUENCE</scope>
</reference>
<dbReference type="Pfam" id="PF00196">
    <property type="entry name" value="GerE"/>
    <property type="match status" value="1"/>
</dbReference>
<dbReference type="PRINTS" id="PR00038">
    <property type="entry name" value="HTHLUXR"/>
</dbReference>
<dbReference type="GO" id="GO:0003677">
    <property type="term" value="F:DNA binding"/>
    <property type="evidence" value="ECO:0007669"/>
    <property type="project" value="UniProtKB-KW"/>
</dbReference>
<dbReference type="SUPFAM" id="SSF75516">
    <property type="entry name" value="Pheromone-binding domain of LuxR-like quorum-sensing transcription factors"/>
    <property type="match status" value="1"/>
</dbReference>
<dbReference type="CDD" id="cd06170">
    <property type="entry name" value="LuxR_C_like"/>
    <property type="match status" value="1"/>
</dbReference>
<dbReference type="AlphaFoldDB" id="A0A160TW17"/>
<name>A0A160TW17_9ZZZZ</name>
<dbReference type="InterPro" id="IPR005143">
    <property type="entry name" value="TF_LuxR_autoind-bd_dom"/>
</dbReference>
<dbReference type="InterPro" id="IPR016032">
    <property type="entry name" value="Sig_transdc_resp-reg_C-effctor"/>
</dbReference>
<dbReference type="PANTHER" id="PTHR44688:SF16">
    <property type="entry name" value="DNA-BINDING TRANSCRIPTIONAL ACTIVATOR DEVR_DOSR"/>
    <property type="match status" value="1"/>
</dbReference>
<proteinExistence type="predicted"/>
<dbReference type="EMBL" id="CZQD01000004">
    <property type="protein sequence ID" value="CUS55605.1"/>
    <property type="molecule type" value="Genomic_DNA"/>
</dbReference>
<dbReference type="PROSITE" id="PS00622">
    <property type="entry name" value="HTH_LUXR_1"/>
    <property type="match status" value="1"/>
</dbReference>
<dbReference type="GO" id="GO:0006355">
    <property type="term" value="P:regulation of DNA-templated transcription"/>
    <property type="evidence" value="ECO:0007669"/>
    <property type="project" value="InterPro"/>
</dbReference>
<dbReference type="SMART" id="SM00421">
    <property type="entry name" value="HTH_LUXR"/>
    <property type="match status" value="1"/>
</dbReference>
<accession>A0A160TW17</accession>
<dbReference type="PROSITE" id="PS50043">
    <property type="entry name" value="HTH_LUXR_2"/>
    <property type="match status" value="1"/>
</dbReference>